<proteinExistence type="predicted"/>
<organism evidence="1 2">
    <name type="scientific">Suillus luteus UH-Slu-Lm8-n1</name>
    <dbReference type="NCBI Taxonomy" id="930992"/>
    <lineage>
        <taxon>Eukaryota</taxon>
        <taxon>Fungi</taxon>
        <taxon>Dikarya</taxon>
        <taxon>Basidiomycota</taxon>
        <taxon>Agaricomycotina</taxon>
        <taxon>Agaricomycetes</taxon>
        <taxon>Agaricomycetidae</taxon>
        <taxon>Boletales</taxon>
        <taxon>Suillineae</taxon>
        <taxon>Suillaceae</taxon>
        <taxon>Suillus</taxon>
    </lineage>
</organism>
<sequence>MSKYTRKEVFNSDLTDTSIVPCCHPAVVVLMALHSVVGILKHGFFQNETNDDQR</sequence>
<dbReference type="InParanoid" id="A0A0C9Z7Q2"/>
<dbReference type="OrthoDB" id="10322974at2759"/>
<evidence type="ECO:0000313" key="1">
    <source>
        <dbReference type="EMBL" id="KIK33550.1"/>
    </source>
</evidence>
<dbReference type="EMBL" id="KN835919">
    <property type="protein sequence ID" value="KIK33550.1"/>
    <property type="molecule type" value="Genomic_DNA"/>
</dbReference>
<keyword evidence="2" id="KW-1185">Reference proteome</keyword>
<protein>
    <submittedName>
        <fullName evidence="1">Uncharacterized protein</fullName>
    </submittedName>
</protein>
<dbReference type="Proteomes" id="UP000054485">
    <property type="component" value="Unassembled WGS sequence"/>
</dbReference>
<evidence type="ECO:0000313" key="2">
    <source>
        <dbReference type="Proteomes" id="UP000054485"/>
    </source>
</evidence>
<reference evidence="2" key="2">
    <citation type="submission" date="2015-01" db="EMBL/GenBank/DDBJ databases">
        <title>Evolutionary Origins and Diversification of the Mycorrhizal Mutualists.</title>
        <authorList>
            <consortium name="DOE Joint Genome Institute"/>
            <consortium name="Mycorrhizal Genomics Consortium"/>
            <person name="Kohler A."/>
            <person name="Kuo A."/>
            <person name="Nagy L.G."/>
            <person name="Floudas D."/>
            <person name="Copeland A."/>
            <person name="Barry K.W."/>
            <person name="Cichocki N."/>
            <person name="Veneault-Fourrey C."/>
            <person name="LaButti K."/>
            <person name="Lindquist E.A."/>
            <person name="Lipzen A."/>
            <person name="Lundell T."/>
            <person name="Morin E."/>
            <person name="Murat C."/>
            <person name="Riley R."/>
            <person name="Ohm R."/>
            <person name="Sun H."/>
            <person name="Tunlid A."/>
            <person name="Henrissat B."/>
            <person name="Grigoriev I.V."/>
            <person name="Hibbett D.S."/>
            <person name="Martin F."/>
        </authorList>
    </citation>
    <scope>NUCLEOTIDE SEQUENCE [LARGE SCALE GENOMIC DNA]</scope>
    <source>
        <strain evidence="2">UH-Slu-Lm8-n1</strain>
    </source>
</reference>
<accession>A0A0C9Z7Q2</accession>
<name>A0A0C9Z7Q2_9AGAM</name>
<dbReference type="HOGENOM" id="CLU_3052000_0_0_1"/>
<dbReference type="AlphaFoldDB" id="A0A0C9Z7Q2"/>
<gene>
    <name evidence="1" type="ORF">CY34DRAFT_696785</name>
</gene>
<reference evidence="1 2" key="1">
    <citation type="submission" date="2014-04" db="EMBL/GenBank/DDBJ databases">
        <authorList>
            <consortium name="DOE Joint Genome Institute"/>
            <person name="Kuo A."/>
            <person name="Ruytinx J."/>
            <person name="Rineau F."/>
            <person name="Colpaert J."/>
            <person name="Kohler A."/>
            <person name="Nagy L.G."/>
            <person name="Floudas D."/>
            <person name="Copeland A."/>
            <person name="Barry K.W."/>
            <person name="Cichocki N."/>
            <person name="Veneault-Fourrey C."/>
            <person name="LaButti K."/>
            <person name="Lindquist E.A."/>
            <person name="Lipzen A."/>
            <person name="Lundell T."/>
            <person name="Morin E."/>
            <person name="Murat C."/>
            <person name="Sun H."/>
            <person name="Tunlid A."/>
            <person name="Henrissat B."/>
            <person name="Grigoriev I.V."/>
            <person name="Hibbett D.S."/>
            <person name="Martin F."/>
            <person name="Nordberg H.P."/>
            <person name="Cantor M.N."/>
            <person name="Hua S.X."/>
        </authorList>
    </citation>
    <scope>NUCLEOTIDE SEQUENCE [LARGE SCALE GENOMIC DNA]</scope>
    <source>
        <strain evidence="1 2">UH-Slu-Lm8-n1</strain>
    </source>
</reference>